<keyword evidence="2" id="KW-1185">Reference proteome</keyword>
<organism evidence="1 2">
    <name type="scientific">Saguinus oedipus</name>
    <name type="common">Cotton-top tamarin</name>
    <name type="synonym">Oedipomidas oedipus</name>
    <dbReference type="NCBI Taxonomy" id="9490"/>
    <lineage>
        <taxon>Eukaryota</taxon>
        <taxon>Metazoa</taxon>
        <taxon>Chordata</taxon>
        <taxon>Craniata</taxon>
        <taxon>Vertebrata</taxon>
        <taxon>Euteleostomi</taxon>
        <taxon>Mammalia</taxon>
        <taxon>Eutheria</taxon>
        <taxon>Euarchontoglires</taxon>
        <taxon>Primates</taxon>
        <taxon>Haplorrhini</taxon>
        <taxon>Platyrrhini</taxon>
        <taxon>Cebidae</taxon>
        <taxon>Callitrichinae</taxon>
        <taxon>Saguinus</taxon>
    </lineage>
</organism>
<reference evidence="1 2" key="1">
    <citation type="submission" date="2023-05" db="EMBL/GenBank/DDBJ databases">
        <title>B98-5 Cell Line De Novo Hybrid Assembly: An Optical Mapping Approach.</title>
        <authorList>
            <person name="Kananen K."/>
            <person name="Auerbach J.A."/>
            <person name="Kautto E."/>
            <person name="Blachly J.S."/>
        </authorList>
    </citation>
    <scope>NUCLEOTIDE SEQUENCE [LARGE SCALE GENOMIC DNA]</scope>
    <source>
        <strain evidence="1">B95-8</strain>
        <tissue evidence="1">Cell line</tissue>
    </source>
</reference>
<gene>
    <name evidence="1" type="ORF">P7K49_029874</name>
</gene>
<accession>A0ABQ9U984</accession>
<name>A0ABQ9U984_SAGOE</name>
<dbReference type="EMBL" id="JASSZA010000015">
    <property type="protein sequence ID" value="KAK2093345.1"/>
    <property type="molecule type" value="Genomic_DNA"/>
</dbReference>
<evidence type="ECO:0000313" key="2">
    <source>
        <dbReference type="Proteomes" id="UP001266305"/>
    </source>
</evidence>
<dbReference type="Proteomes" id="UP001266305">
    <property type="component" value="Unassembled WGS sequence"/>
</dbReference>
<protein>
    <submittedName>
        <fullName evidence="1">Uncharacterized protein</fullName>
    </submittedName>
</protein>
<comment type="caution">
    <text evidence="1">The sequence shown here is derived from an EMBL/GenBank/DDBJ whole genome shotgun (WGS) entry which is preliminary data.</text>
</comment>
<evidence type="ECO:0000313" key="1">
    <source>
        <dbReference type="EMBL" id="KAK2093345.1"/>
    </source>
</evidence>
<sequence length="109" mass="12528">METLCKEQPPSAGPFELPAYLRASICNHLHGNHIVYMIVPVHNNKLIFWKEKSQSHKYPEQVNKALVFSRQETRKSAEKDRGSSDTQISTMLTAYPQHLSQSIVNHIRD</sequence>
<proteinExistence type="predicted"/>